<evidence type="ECO:0000313" key="3">
    <source>
        <dbReference type="Proteomes" id="UP000001292"/>
    </source>
</evidence>
<feature type="compositionally biased region" description="Polar residues" evidence="1">
    <location>
        <begin position="674"/>
        <end position="692"/>
    </location>
</feature>
<evidence type="ECO:0000313" key="2">
    <source>
        <dbReference type="EMBL" id="EDW51493.1"/>
    </source>
</evidence>
<feature type="region of interest" description="Disordered" evidence="1">
    <location>
        <begin position="1"/>
        <end position="32"/>
    </location>
</feature>
<feature type="compositionally biased region" description="Low complexity" evidence="1">
    <location>
        <begin position="693"/>
        <end position="702"/>
    </location>
</feature>
<dbReference type="EMBL" id="CH480852">
    <property type="protein sequence ID" value="EDW51493.1"/>
    <property type="molecule type" value="Genomic_DNA"/>
</dbReference>
<dbReference type="STRING" id="7238.B4IKA1"/>
<feature type="compositionally biased region" description="Basic and acidic residues" evidence="1">
    <location>
        <begin position="1117"/>
        <end position="1127"/>
    </location>
</feature>
<feature type="compositionally biased region" description="Pro residues" evidence="1">
    <location>
        <begin position="10"/>
        <end position="32"/>
    </location>
</feature>
<feature type="region of interest" description="Disordered" evidence="1">
    <location>
        <begin position="823"/>
        <end position="865"/>
    </location>
</feature>
<dbReference type="HOGENOM" id="CLU_277345_0_0_1"/>
<accession>B4IKA1</accession>
<feature type="region of interest" description="Disordered" evidence="1">
    <location>
        <begin position="545"/>
        <end position="565"/>
    </location>
</feature>
<sequence>MIWHVAPTQGSPPPPPQPRCWLPPTPPPPPPPPQFVLNGLPVPVNYIMGAQPQSPVYAQNPQAQAMYAMQRATVPPIPPVQTLPQQAPSSNRPIPALAPMMIMLHRGCIYQALEAATLHPRIRGNPILLHRRCIHQALEVKTFHPRIPQNIVNLHLRVVRGNPILLHRRCIHHALEVTTIHPRIPQNIVHLHLRVVRRNPIMFYRGCIHHALEALEAATLHPRIRGNPILLHRKCIHQALEAATFHPRIRGNPILLHRGCIHHALEVTTFHPKIPQNIVHLHLRVVRGNPILLHRRCIHQALEAATLHPRIRGNPILLHRGCIHQALEAATLHPRIRGNPILLHRGCIHQALEAATLHPRIRGNPILFYRGCIHQALEAATFHPRIRGNAILLHRGCIHQALEAATLHSRIRGNPILLHRGCIHHALEVTTFHPKIPQNIVYLHLLVVRGNPILLHLRCIHQALEAATLHPRIRGNADPAPSQMRSPCAGRHNLPSQNLSTHRLSVTYAWYGGNPILLQCDSDPAHHVHVMVEPELKNMQQSKIQSADTTPEAKTEEAPTITAHPEPIDEAHAINSLPEQVPKPTDTSASRPPVKEAMLDAICANMKALRISASPKSNIPRNPKVNMNHWPPLESSIRKKKAAKKDNAQLKRRFPKLVTVISFNSNDRPPKSHTAAQERQLAANSDRQSGLVNSSNSHANNHMMRQKSGGQKTPETDSKRRSMATEKRNYDPPSMDTKKRSYDQVMEQNPQRNLVLRNNSPRSPAASQSVPVVVEKRNIPDNVSKPPVVKKPLRPNNVQPKKPLDELKTLGSNMFDLLVEPDMEDDNDENTFEQDKPDADDVSPPKRSNSQKEKRRFKKQKTALEKQIKLTKLAEKEAKRVEKAKEKAKNANAENALAAIQSNQTQSANESVSGGTLGNFAQETIFFHQLPDVVGTPPPSQPRSCPSPSVARSEVNSKQRTMKKPTKLSTFLAAVTNATLKKKTQAGINKDLPTQTCTDPAAGVPLRSNASDAELKLAMPVSKPDAGVPLRSNASDAVLKLKMPVSKPAAVAPLRSNPSNAVIKLKIPLSKPAAGVPLRSYATDPIFKATNPISDPLAQPSLLLPHRVSKATSMTKDNFERNRDVVRSSRSPPSLKIDMTKRNADKLATASSSSSGTAPAHPQNNSWKFDVRPGKVVSLPLLKNAEDPNRGEIQEPIVTSEPGQNPPEESTTRIHRKPQED</sequence>
<feature type="region of interest" description="Disordered" evidence="1">
    <location>
        <begin position="614"/>
        <end position="809"/>
    </location>
</feature>
<keyword evidence="3" id="KW-1185">Reference proteome</keyword>
<feature type="region of interest" description="Disordered" evidence="1">
    <location>
        <begin position="1113"/>
        <end position="1221"/>
    </location>
</feature>
<dbReference type="AlphaFoldDB" id="B4IKA1"/>
<protein>
    <submittedName>
        <fullName evidence="2">GM22539</fullName>
    </submittedName>
</protein>
<proteinExistence type="predicted"/>
<feature type="compositionally biased region" description="Basic and acidic residues" evidence="1">
    <location>
        <begin position="1184"/>
        <end position="1193"/>
    </location>
</feature>
<gene>
    <name evidence="2" type="primary">Dsec\GM22539</name>
    <name evidence="2" type="ORF">Dsec_GM22539</name>
</gene>
<name>B4IKA1_DROSE</name>
<feature type="region of interest" description="Disordered" evidence="1">
    <location>
        <begin position="931"/>
        <end position="965"/>
    </location>
</feature>
<feature type="compositionally biased region" description="Acidic residues" evidence="1">
    <location>
        <begin position="823"/>
        <end position="832"/>
    </location>
</feature>
<feature type="compositionally biased region" description="Polar residues" evidence="1">
    <location>
        <begin position="746"/>
        <end position="759"/>
    </location>
</feature>
<reference evidence="2 3" key="1">
    <citation type="journal article" date="2007" name="Nature">
        <title>Evolution of genes and genomes on the Drosophila phylogeny.</title>
        <authorList>
            <consortium name="Drosophila 12 Genomes Consortium"/>
            <person name="Clark A.G."/>
            <person name="Eisen M.B."/>
            <person name="Smith D.R."/>
            <person name="Bergman C.M."/>
            <person name="Oliver B."/>
            <person name="Markow T.A."/>
            <person name="Kaufman T.C."/>
            <person name="Kellis M."/>
            <person name="Gelbart W."/>
            <person name="Iyer V.N."/>
            <person name="Pollard D.A."/>
            <person name="Sackton T.B."/>
            <person name="Larracuente A.M."/>
            <person name="Singh N.D."/>
            <person name="Abad J.P."/>
            <person name="Abt D.N."/>
            <person name="Adryan B."/>
            <person name="Aguade M."/>
            <person name="Akashi H."/>
            <person name="Anderson W.W."/>
            <person name="Aquadro C.F."/>
            <person name="Ardell D.H."/>
            <person name="Arguello R."/>
            <person name="Artieri C.G."/>
            <person name="Barbash D.A."/>
            <person name="Barker D."/>
            <person name="Barsanti P."/>
            <person name="Batterham P."/>
            <person name="Batzoglou S."/>
            <person name="Begun D."/>
            <person name="Bhutkar A."/>
            <person name="Blanco E."/>
            <person name="Bosak S.A."/>
            <person name="Bradley R.K."/>
            <person name="Brand A.D."/>
            <person name="Brent M.R."/>
            <person name="Brooks A.N."/>
            <person name="Brown R.H."/>
            <person name="Butlin R.K."/>
            <person name="Caggese C."/>
            <person name="Calvi B.R."/>
            <person name="Bernardo de Carvalho A."/>
            <person name="Caspi A."/>
            <person name="Castrezana S."/>
            <person name="Celniker S.E."/>
            <person name="Chang J.L."/>
            <person name="Chapple C."/>
            <person name="Chatterji S."/>
            <person name="Chinwalla A."/>
            <person name="Civetta A."/>
            <person name="Clifton S.W."/>
            <person name="Comeron J.M."/>
            <person name="Costello J.C."/>
            <person name="Coyne J.A."/>
            <person name="Daub J."/>
            <person name="David R.G."/>
            <person name="Delcher A.L."/>
            <person name="Delehaunty K."/>
            <person name="Do C.B."/>
            <person name="Ebling H."/>
            <person name="Edwards K."/>
            <person name="Eickbush T."/>
            <person name="Evans J.D."/>
            <person name="Filipski A."/>
            <person name="Findeiss S."/>
            <person name="Freyhult E."/>
            <person name="Fulton L."/>
            <person name="Fulton R."/>
            <person name="Garcia A.C."/>
            <person name="Gardiner A."/>
            <person name="Garfield D.A."/>
            <person name="Garvin B.E."/>
            <person name="Gibson G."/>
            <person name="Gilbert D."/>
            <person name="Gnerre S."/>
            <person name="Godfrey J."/>
            <person name="Good R."/>
            <person name="Gotea V."/>
            <person name="Gravely B."/>
            <person name="Greenberg A.J."/>
            <person name="Griffiths-Jones S."/>
            <person name="Gross S."/>
            <person name="Guigo R."/>
            <person name="Gustafson E.A."/>
            <person name="Haerty W."/>
            <person name="Hahn M.W."/>
            <person name="Halligan D.L."/>
            <person name="Halpern A.L."/>
            <person name="Halter G.M."/>
            <person name="Han M.V."/>
            <person name="Heger A."/>
            <person name="Hillier L."/>
            <person name="Hinrichs A.S."/>
            <person name="Holmes I."/>
            <person name="Hoskins R.A."/>
            <person name="Hubisz M.J."/>
            <person name="Hultmark D."/>
            <person name="Huntley M.A."/>
            <person name="Jaffe D.B."/>
            <person name="Jagadeeshan S."/>
            <person name="Jeck W.R."/>
            <person name="Johnson J."/>
            <person name="Jones C.D."/>
            <person name="Jordan W.C."/>
            <person name="Karpen G.H."/>
            <person name="Kataoka E."/>
            <person name="Keightley P.D."/>
            <person name="Kheradpour P."/>
            <person name="Kirkness E.F."/>
            <person name="Koerich L.B."/>
            <person name="Kristiansen K."/>
            <person name="Kudrna D."/>
            <person name="Kulathinal R.J."/>
            <person name="Kumar S."/>
            <person name="Kwok R."/>
            <person name="Lander E."/>
            <person name="Langley C.H."/>
            <person name="Lapoint R."/>
            <person name="Lazzaro B.P."/>
            <person name="Lee S.J."/>
            <person name="Levesque L."/>
            <person name="Li R."/>
            <person name="Lin C.F."/>
            <person name="Lin M.F."/>
            <person name="Lindblad-Toh K."/>
            <person name="Llopart A."/>
            <person name="Long M."/>
            <person name="Low L."/>
            <person name="Lozovsky E."/>
            <person name="Lu J."/>
            <person name="Luo M."/>
            <person name="Machado C.A."/>
            <person name="Makalowski W."/>
            <person name="Marzo M."/>
            <person name="Matsuda M."/>
            <person name="Matzkin L."/>
            <person name="McAllister B."/>
            <person name="McBride C.S."/>
            <person name="McKernan B."/>
            <person name="McKernan K."/>
            <person name="Mendez-Lago M."/>
            <person name="Minx P."/>
            <person name="Mollenhauer M.U."/>
            <person name="Montooth K."/>
            <person name="Mount S.M."/>
            <person name="Mu X."/>
            <person name="Myers E."/>
            <person name="Negre B."/>
            <person name="Newfeld S."/>
            <person name="Nielsen R."/>
            <person name="Noor M.A."/>
            <person name="O'Grady P."/>
            <person name="Pachter L."/>
            <person name="Papaceit M."/>
            <person name="Parisi M.J."/>
            <person name="Parisi M."/>
            <person name="Parts L."/>
            <person name="Pedersen J.S."/>
            <person name="Pesole G."/>
            <person name="Phillippy A.M."/>
            <person name="Ponting C.P."/>
            <person name="Pop M."/>
            <person name="Porcelli D."/>
            <person name="Powell J.R."/>
            <person name="Prohaska S."/>
            <person name="Pruitt K."/>
            <person name="Puig M."/>
            <person name="Quesneville H."/>
            <person name="Ram K.R."/>
            <person name="Rand D."/>
            <person name="Rasmussen M.D."/>
            <person name="Reed L.K."/>
            <person name="Reenan R."/>
            <person name="Reily A."/>
            <person name="Remington K.A."/>
            <person name="Rieger T.T."/>
            <person name="Ritchie M.G."/>
            <person name="Robin C."/>
            <person name="Rogers Y.H."/>
            <person name="Rohde C."/>
            <person name="Rozas J."/>
            <person name="Rubenfield M.J."/>
            <person name="Ruiz A."/>
            <person name="Russo S."/>
            <person name="Salzberg S.L."/>
            <person name="Sanchez-Gracia A."/>
            <person name="Saranga D.J."/>
            <person name="Sato H."/>
            <person name="Schaeffer S.W."/>
            <person name="Schatz M.C."/>
            <person name="Schlenke T."/>
            <person name="Schwartz R."/>
            <person name="Segarra C."/>
            <person name="Singh R.S."/>
            <person name="Sirot L."/>
            <person name="Sirota M."/>
            <person name="Sisneros N.B."/>
            <person name="Smith C.D."/>
            <person name="Smith T.F."/>
            <person name="Spieth J."/>
            <person name="Stage D.E."/>
            <person name="Stark A."/>
            <person name="Stephan W."/>
            <person name="Strausberg R.L."/>
            <person name="Strempel S."/>
            <person name="Sturgill D."/>
            <person name="Sutton G."/>
            <person name="Sutton G.G."/>
            <person name="Tao W."/>
            <person name="Teichmann S."/>
            <person name="Tobari Y.N."/>
            <person name="Tomimura Y."/>
            <person name="Tsolas J.M."/>
            <person name="Valente V.L."/>
            <person name="Venter E."/>
            <person name="Venter J.C."/>
            <person name="Vicario S."/>
            <person name="Vieira F.G."/>
            <person name="Vilella A.J."/>
            <person name="Villasante A."/>
            <person name="Walenz B."/>
            <person name="Wang J."/>
            <person name="Wasserman M."/>
            <person name="Watts T."/>
            <person name="Wilson D."/>
            <person name="Wilson R.K."/>
            <person name="Wing R.A."/>
            <person name="Wolfner M.F."/>
            <person name="Wong A."/>
            <person name="Wong G.K."/>
            <person name="Wu C.I."/>
            <person name="Wu G."/>
            <person name="Yamamoto D."/>
            <person name="Yang H.P."/>
            <person name="Yang S.P."/>
            <person name="Yorke J.A."/>
            <person name="Yoshida K."/>
            <person name="Zdobnov E."/>
            <person name="Zhang P."/>
            <person name="Zhang Y."/>
            <person name="Zimin A.V."/>
            <person name="Baldwin J."/>
            <person name="Abdouelleil A."/>
            <person name="Abdulkadir J."/>
            <person name="Abebe A."/>
            <person name="Abera B."/>
            <person name="Abreu J."/>
            <person name="Acer S.C."/>
            <person name="Aftuck L."/>
            <person name="Alexander A."/>
            <person name="An P."/>
            <person name="Anderson E."/>
            <person name="Anderson S."/>
            <person name="Arachi H."/>
            <person name="Azer M."/>
            <person name="Bachantsang P."/>
            <person name="Barry A."/>
            <person name="Bayul T."/>
            <person name="Berlin A."/>
            <person name="Bessette D."/>
            <person name="Bloom T."/>
            <person name="Blye J."/>
            <person name="Boguslavskiy L."/>
            <person name="Bonnet C."/>
            <person name="Boukhgalter B."/>
            <person name="Bourzgui I."/>
            <person name="Brown A."/>
            <person name="Cahill P."/>
            <person name="Channer S."/>
            <person name="Cheshatsang Y."/>
            <person name="Chuda L."/>
            <person name="Citroen M."/>
            <person name="Collymore A."/>
            <person name="Cooke P."/>
            <person name="Costello M."/>
            <person name="D'Aco K."/>
            <person name="Daza R."/>
            <person name="De Haan G."/>
            <person name="DeGray S."/>
            <person name="DeMaso C."/>
            <person name="Dhargay N."/>
            <person name="Dooley K."/>
            <person name="Dooley E."/>
            <person name="Doricent M."/>
            <person name="Dorje P."/>
            <person name="Dorjee K."/>
            <person name="Dupes A."/>
            <person name="Elong R."/>
            <person name="Falk J."/>
            <person name="Farina A."/>
            <person name="Faro S."/>
            <person name="Ferguson D."/>
            <person name="Fisher S."/>
            <person name="Foley C.D."/>
            <person name="Franke A."/>
            <person name="Friedrich D."/>
            <person name="Gadbois L."/>
            <person name="Gearin G."/>
            <person name="Gearin C.R."/>
            <person name="Giannoukos G."/>
            <person name="Goode T."/>
            <person name="Graham J."/>
            <person name="Grandbois E."/>
            <person name="Grewal S."/>
            <person name="Gyaltsen K."/>
            <person name="Hafez N."/>
            <person name="Hagos B."/>
            <person name="Hall J."/>
            <person name="Henson C."/>
            <person name="Hollinger A."/>
            <person name="Honan T."/>
            <person name="Huard M.D."/>
            <person name="Hughes L."/>
            <person name="Hurhula B."/>
            <person name="Husby M.E."/>
            <person name="Kamat A."/>
            <person name="Kanga B."/>
            <person name="Kashin S."/>
            <person name="Khazanovich D."/>
            <person name="Kisner P."/>
            <person name="Lance K."/>
            <person name="Lara M."/>
            <person name="Lee W."/>
            <person name="Lennon N."/>
            <person name="Letendre F."/>
            <person name="LeVine R."/>
            <person name="Lipovsky A."/>
            <person name="Liu X."/>
            <person name="Liu J."/>
            <person name="Liu S."/>
            <person name="Lokyitsang T."/>
            <person name="Lokyitsang Y."/>
            <person name="Lubonja R."/>
            <person name="Lui A."/>
            <person name="MacDonald P."/>
            <person name="Magnisalis V."/>
            <person name="Maru K."/>
            <person name="Matthews C."/>
            <person name="McCusker W."/>
            <person name="McDonough S."/>
            <person name="Mehta T."/>
            <person name="Meldrim J."/>
            <person name="Meneus L."/>
            <person name="Mihai O."/>
            <person name="Mihalev A."/>
            <person name="Mihova T."/>
            <person name="Mittelman R."/>
            <person name="Mlenga V."/>
            <person name="Montmayeur A."/>
            <person name="Mulrain L."/>
            <person name="Navidi A."/>
            <person name="Naylor J."/>
            <person name="Negash T."/>
            <person name="Nguyen T."/>
            <person name="Nguyen N."/>
            <person name="Nicol R."/>
            <person name="Norbu C."/>
            <person name="Norbu N."/>
            <person name="Novod N."/>
            <person name="O'Neill B."/>
            <person name="Osman S."/>
            <person name="Markiewicz E."/>
            <person name="Oyono O.L."/>
            <person name="Patti C."/>
            <person name="Phunkhang P."/>
            <person name="Pierre F."/>
            <person name="Priest M."/>
            <person name="Raghuraman S."/>
            <person name="Rege F."/>
            <person name="Reyes R."/>
            <person name="Rise C."/>
            <person name="Rogov P."/>
            <person name="Ross K."/>
            <person name="Ryan E."/>
            <person name="Settipalli S."/>
            <person name="Shea T."/>
            <person name="Sherpa N."/>
            <person name="Shi L."/>
            <person name="Shih D."/>
            <person name="Sparrow T."/>
            <person name="Spaulding J."/>
            <person name="Stalker J."/>
            <person name="Stange-Thomann N."/>
            <person name="Stavropoulos S."/>
            <person name="Stone C."/>
            <person name="Strader C."/>
            <person name="Tesfaye S."/>
            <person name="Thomson T."/>
            <person name="Thoulutsang Y."/>
            <person name="Thoulutsang D."/>
            <person name="Topham K."/>
            <person name="Topping I."/>
            <person name="Tsamla T."/>
            <person name="Vassiliev H."/>
            <person name="Vo A."/>
            <person name="Wangchuk T."/>
            <person name="Wangdi T."/>
            <person name="Weiand M."/>
            <person name="Wilkinson J."/>
            <person name="Wilson A."/>
            <person name="Yadav S."/>
            <person name="Young G."/>
            <person name="Yu Q."/>
            <person name="Zembek L."/>
            <person name="Zhong D."/>
            <person name="Zimmer A."/>
            <person name="Zwirko Z."/>
            <person name="Jaffe D.B."/>
            <person name="Alvarez P."/>
            <person name="Brockman W."/>
            <person name="Butler J."/>
            <person name="Chin C."/>
            <person name="Gnerre S."/>
            <person name="Grabherr M."/>
            <person name="Kleber M."/>
            <person name="Mauceli E."/>
            <person name="MacCallum I."/>
        </authorList>
    </citation>
    <scope>NUCLEOTIDE SEQUENCE [LARGE SCALE GENOMIC DNA]</scope>
    <source>
        <strain evidence="3">Rob3c / Tucson 14021-0248.25</strain>
    </source>
</reference>
<feature type="compositionally biased region" description="Low complexity" evidence="1">
    <location>
        <begin position="760"/>
        <end position="773"/>
    </location>
</feature>
<feature type="compositionally biased region" description="Basic and acidic residues" evidence="1">
    <location>
        <begin position="714"/>
        <end position="742"/>
    </location>
</feature>
<organism evidence="3">
    <name type="scientific">Drosophila sechellia</name>
    <name type="common">Fruit fly</name>
    <dbReference type="NCBI Taxonomy" id="7238"/>
    <lineage>
        <taxon>Eukaryota</taxon>
        <taxon>Metazoa</taxon>
        <taxon>Ecdysozoa</taxon>
        <taxon>Arthropoda</taxon>
        <taxon>Hexapoda</taxon>
        <taxon>Insecta</taxon>
        <taxon>Pterygota</taxon>
        <taxon>Neoptera</taxon>
        <taxon>Endopterygota</taxon>
        <taxon>Diptera</taxon>
        <taxon>Brachycera</taxon>
        <taxon>Muscomorpha</taxon>
        <taxon>Ephydroidea</taxon>
        <taxon>Drosophilidae</taxon>
        <taxon>Drosophila</taxon>
        <taxon>Sophophora</taxon>
    </lineage>
</organism>
<dbReference type="Proteomes" id="UP000001292">
    <property type="component" value="Unassembled WGS sequence"/>
</dbReference>
<evidence type="ECO:0000256" key="1">
    <source>
        <dbReference type="SAM" id="MobiDB-lite"/>
    </source>
</evidence>